<dbReference type="InterPro" id="IPR046700">
    <property type="entry name" value="DUF6570"/>
</dbReference>
<keyword evidence="4" id="KW-1185">Reference proteome</keyword>
<evidence type="ECO:0000259" key="2">
    <source>
        <dbReference type="Pfam" id="PF20209"/>
    </source>
</evidence>
<feature type="region of interest" description="Disordered" evidence="1">
    <location>
        <begin position="260"/>
        <end position="282"/>
    </location>
</feature>
<gene>
    <name evidence="3" type="ORF">K435DRAFT_667792</name>
</gene>
<evidence type="ECO:0000313" key="3">
    <source>
        <dbReference type="EMBL" id="THU94771.1"/>
    </source>
</evidence>
<name>A0A4S8LZ39_DENBC</name>
<dbReference type="Pfam" id="PF20209">
    <property type="entry name" value="DUF6570"/>
    <property type="match status" value="1"/>
</dbReference>
<dbReference type="EMBL" id="ML179216">
    <property type="protein sequence ID" value="THU94771.1"/>
    <property type="molecule type" value="Genomic_DNA"/>
</dbReference>
<organism evidence="3 4">
    <name type="scientific">Dendrothele bispora (strain CBS 962.96)</name>
    <dbReference type="NCBI Taxonomy" id="1314807"/>
    <lineage>
        <taxon>Eukaryota</taxon>
        <taxon>Fungi</taxon>
        <taxon>Dikarya</taxon>
        <taxon>Basidiomycota</taxon>
        <taxon>Agaricomycotina</taxon>
        <taxon>Agaricomycetes</taxon>
        <taxon>Agaricomycetidae</taxon>
        <taxon>Agaricales</taxon>
        <taxon>Agaricales incertae sedis</taxon>
        <taxon>Dendrothele</taxon>
    </lineage>
</organism>
<dbReference type="Proteomes" id="UP000297245">
    <property type="component" value="Unassembled WGS sequence"/>
</dbReference>
<dbReference type="AlphaFoldDB" id="A0A4S8LZ39"/>
<evidence type="ECO:0000313" key="4">
    <source>
        <dbReference type="Proteomes" id="UP000297245"/>
    </source>
</evidence>
<proteinExistence type="predicted"/>
<feature type="domain" description="DUF6570" evidence="2">
    <location>
        <begin position="105"/>
        <end position="237"/>
    </location>
</feature>
<protein>
    <recommendedName>
        <fullName evidence="2">DUF6570 domain-containing protein</fullName>
    </recommendedName>
</protein>
<sequence length="282" mass="31482">MSRSSIFPPKPPTLELRHQILTEIGNYCLPANFEERGCAVCGRLRLTTLLRPLAQSTFNQNLLIRPTVTRIERKSSMDPIKGSEEPILAPGCTDICNDCETILDKGSIPINSLANGQWIGIVPNELQGLTYAESLLVARIRHNRCVVRVKSGRGKLIANAVMFANPTAKIAQVLPPPRHELNEILAFVFMGSAKPTEDELKRIPLLVRRNKVAIALNWLKLNHQDYYDLNISAENLATYPLSGVPIEIQYMKTDEEEIIKDPLTMSDHDTEETEGTNSADQT</sequence>
<reference evidence="3 4" key="1">
    <citation type="journal article" date="2019" name="Nat. Ecol. Evol.">
        <title>Megaphylogeny resolves global patterns of mushroom evolution.</title>
        <authorList>
            <person name="Varga T."/>
            <person name="Krizsan K."/>
            <person name="Foldi C."/>
            <person name="Dima B."/>
            <person name="Sanchez-Garcia M."/>
            <person name="Sanchez-Ramirez S."/>
            <person name="Szollosi G.J."/>
            <person name="Szarkandi J.G."/>
            <person name="Papp V."/>
            <person name="Albert L."/>
            <person name="Andreopoulos W."/>
            <person name="Angelini C."/>
            <person name="Antonin V."/>
            <person name="Barry K.W."/>
            <person name="Bougher N.L."/>
            <person name="Buchanan P."/>
            <person name="Buyck B."/>
            <person name="Bense V."/>
            <person name="Catcheside P."/>
            <person name="Chovatia M."/>
            <person name="Cooper J."/>
            <person name="Damon W."/>
            <person name="Desjardin D."/>
            <person name="Finy P."/>
            <person name="Geml J."/>
            <person name="Haridas S."/>
            <person name="Hughes K."/>
            <person name="Justo A."/>
            <person name="Karasinski D."/>
            <person name="Kautmanova I."/>
            <person name="Kiss B."/>
            <person name="Kocsube S."/>
            <person name="Kotiranta H."/>
            <person name="LaButti K.M."/>
            <person name="Lechner B.E."/>
            <person name="Liimatainen K."/>
            <person name="Lipzen A."/>
            <person name="Lukacs Z."/>
            <person name="Mihaltcheva S."/>
            <person name="Morgado L.N."/>
            <person name="Niskanen T."/>
            <person name="Noordeloos M.E."/>
            <person name="Ohm R.A."/>
            <person name="Ortiz-Santana B."/>
            <person name="Ovrebo C."/>
            <person name="Racz N."/>
            <person name="Riley R."/>
            <person name="Savchenko A."/>
            <person name="Shiryaev A."/>
            <person name="Soop K."/>
            <person name="Spirin V."/>
            <person name="Szebenyi C."/>
            <person name="Tomsovsky M."/>
            <person name="Tulloss R.E."/>
            <person name="Uehling J."/>
            <person name="Grigoriev I.V."/>
            <person name="Vagvolgyi C."/>
            <person name="Papp T."/>
            <person name="Martin F.M."/>
            <person name="Miettinen O."/>
            <person name="Hibbett D.S."/>
            <person name="Nagy L.G."/>
        </authorList>
    </citation>
    <scope>NUCLEOTIDE SEQUENCE [LARGE SCALE GENOMIC DNA]</scope>
    <source>
        <strain evidence="3 4">CBS 962.96</strain>
    </source>
</reference>
<dbReference type="OrthoDB" id="3221862at2759"/>
<accession>A0A4S8LZ39</accession>
<evidence type="ECO:0000256" key="1">
    <source>
        <dbReference type="SAM" id="MobiDB-lite"/>
    </source>
</evidence>